<evidence type="ECO:0000259" key="3">
    <source>
        <dbReference type="PROSITE" id="PS51186"/>
    </source>
</evidence>
<dbReference type="PANTHER" id="PTHR43072:SF23">
    <property type="entry name" value="UPF0039 PROTEIN C11D3.02C"/>
    <property type="match status" value="1"/>
</dbReference>
<dbReference type="PROSITE" id="PS51186">
    <property type="entry name" value="GNAT"/>
    <property type="match status" value="1"/>
</dbReference>
<dbReference type="RefSeq" id="WP_090203750.1">
    <property type="nucleotide sequence ID" value="NZ_FOZM01000001.1"/>
</dbReference>
<dbReference type="Pfam" id="PF00583">
    <property type="entry name" value="Acetyltransf_1"/>
    <property type="match status" value="1"/>
</dbReference>
<accession>A0A1I6LJ54</accession>
<dbReference type="Gene3D" id="3.40.630.30">
    <property type="match status" value="1"/>
</dbReference>
<reference evidence="4 5" key="1">
    <citation type="submission" date="2016-10" db="EMBL/GenBank/DDBJ databases">
        <authorList>
            <person name="de Groot N.N."/>
        </authorList>
    </citation>
    <scope>NUCLEOTIDE SEQUENCE [LARGE SCALE GENOMIC DNA]</scope>
    <source>
        <strain evidence="4 5">DSM 29433</strain>
    </source>
</reference>
<dbReference type="OrthoDB" id="5459937at2"/>
<dbReference type="InterPro" id="IPR000182">
    <property type="entry name" value="GNAT_dom"/>
</dbReference>
<feature type="domain" description="N-acetyltransferase" evidence="3">
    <location>
        <begin position="1"/>
        <end position="156"/>
    </location>
</feature>
<evidence type="ECO:0000313" key="5">
    <source>
        <dbReference type="Proteomes" id="UP000198926"/>
    </source>
</evidence>
<keyword evidence="1 4" id="KW-0808">Transferase</keyword>
<gene>
    <name evidence="4" type="ORF">SAMN05444714_0582</name>
</gene>
<name>A0A1I6LJ54_9RHOB</name>
<dbReference type="PANTHER" id="PTHR43072">
    <property type="entry name" value="N-ACETYLTRANSFERASE"/>
    <property type="match status" value="1"/>
</dbReference>
<dbReference type="STRING" id="1123755.SAMN05444714_0582"/>
<sequence length="156" mass="16901">MTIRSATPEDAAQIADIWNDAIRNTTITFNPVEKSVSEVADLCAKHCLVWNDGGRVLGFARFFQFRGGEGYRHTGEHTILLHPDGRGRGGGRALMGATCDAAKAAGYHSLFAGCSVENRGAVAFHAACGFRTVATLPEVGFKFGRWIDLVLMQKML</sequence>
<protein>
    <submittedName>
        <fullName evidence="4">Phosphinothricin acetyltransferase</fullName>
    </submittedName>
</protein>
<evidence type="ECO:0000313" key="4">
    <source>
        <dbReference type="EMBL" id="SFS03423.1"/>
    </source>
</evidence>
<dbReference type="SUPFAM" id="SSF55729">
    <property type="entry name" value="Acyl-CoA N-acyltransferases (Nat)"/>
    <property type="match status" value="1"/>
</dbReference>
<dbReference type="GO" id="GO:0016747">
    <property type="term" value="F:acyltransferase activity, transferring groups other than amino-acyl groups"/>
    <property type="evidence" value="ECO:0007669"/>
    <property type="project" value="InterPro"/>
</dbReference>
<dbReference type="EMBL" id="FOZM01000001">
    <property type="protein sequence ID" value="SFS03423.1"/>
    <property type="molecule type" value="Genomic_DNA"/>
</dbReference>
<dbReference type="InterPro" id="IPR016181">
    <property type="entry name" value="Acyl_CoA_acyltransferase"/>
</dbReference>
<organism evidence="4 5">
    <name type="scientific">Yoonia litorea</name>
    <dbReference type="NCBI Taxonomy" id="1123755"/>
    <lineage>
        <taxon>Bacteria</taxon>
        <taxon>Pseudomonadati</taxon>
        <taxon>Pseudomonadota</taxon>
        <taxon>Alphaproteobacteria</taxon>
        <taxon>Rhodobacterales</taxon>
        <taxon>Paracoccaceae</taxon>
        <taxon>Yoonia</taxon>
    </lineage>
</organism>
<keyword evidence="2" id="KW-0012">Acyltransferase</keyword>
<dbReference type="AlphaFoldDB" id="A0A1I6LJ54"/>
<dbReference type="Proteomes" id="UP000198926">
    <property type="component" value="Unassembled WGS sequence"/>
</dbReference>
<proteinExistence type="predicted"/>
<evidence type="ECO:0000256" key="2">
    <source>
        <dbReference type="ARBA" id="ARBA00023315"/>
    </source>
</evidence>
<keyword evidence="5" id="KW-1185">Reference proteome</keyword>
<evidence type="ECO:0000256" key="1">
    <source>
        <dbReference type="ARBA" id="ARBA00022679"/>
    </source>
</evidence>